<keyword evidence="2" id="KW-1185">Reference proteome</keyword>
<dbReference type="STRING" id="33097.A0A150GDK5"/>
<protein>
    <submittedName>
        <fullName evidence="1">Uncharacterized protein</fullName>
    </submittedName>
</protein>
<dbReference type="AlphaFoldDB" id="A0A150GDK5"/>
<dbReference type="InterPro" id="IPR009836">
    <property type="entry name" value="GRDP-like"/>
</dbReference>
<proteinExistence type="predicted"/>
<comment type="caution">
    <text evidence="1">The sequence shown here is derived from an EMBL/GenBank/DDBJ whole genome shotgun (WGS) entry which is preliminary data.</text>
</comment>
<dbReference type="EMBL" id="LSYV01000033">
    <property type="protein sequence ID" value="KXZ47916.1"/>
    <property type="molecule type" value="Genomic_DNA"/>
</dbReference>
<name>A0A150GDK5_GONPE</name>
<evidence type="ECO:0000313" key="1">
    <source>
        <dbReference type="EMBL" id="KXZ47916.1"/>
    </source>
</evidence>
<accession>A0A150GDK5</accession>
<dbReference type="Pfam" id="PF07173">
    <property type="entry name" value="GRDP-like"/>
    <property type="match status" value="1"/>
</dbReference>
<dbReference type="PANTHER" id="PTHR34365:SF7">
    <property type="entry name" value="GLYCINE-RICH DOMAIN-CONTAINING PROTEIN 1"/>
    <property type="match status" value="1"/>
</dbReference>
<reference evidence="2" key="1">
    <citation type="journal article" date="2016" name="Nat. Commun.">
        <title>The Gonium pectorale genome demonstrates co-option of cell cycle regulation during the evolution of multicellularity.</title>
        <authorList>
            <person name="Hanschen E.R."/>
            <person name="Marriage T.N."/>
            <person name="Ferris P.J."/>
            <person name="Hamaji T."/>
            <person name="Toyoda A."/>
            <person name="Fujiyama A."/>
            <person name="Neme R."/>
            <person name="Noguchi H."/>
            <person name="Minakuchi Y."/>
            <person name="Suzuki M."/>
            <person name="Kawai-Toyooka H."/>
            <person name="Smith D.R."/>
            <person name="Sparks H."/>
            <person name="Anderson J."/>
            <person name="Bakaric R."/>
            <person name="Luria V."/>
            <person name="Karger A."/>
            <person name="Kirschner M.W."/>
            <person name="Durand P.M."/>
            <person name="Michod R.E."/>
            <person name="Nozaki H."/>
            <person name="Olson B.J."/>
        </authorList>
    </citation>
    <scope>NUCLEOTIDE SEQUENCE [LARGE SCALE GENOMIC DNA]</scope>
    <source>
        <strain evidence="2">NIES-2863</strain>
    </source>
</reference>
<sequence length="593" mass="62134">MAPLNEAALTGAAAEPVGHVASMLRLLHAADCFPRGGLYTGYYALAACVRYERFWTKHMMKKAIVASDITPPLDVAFAWFVHRQVDPRAYRTCTTALGCEVPHPSARQAFGFGFKTRGAWGAQVSVQPCWPPPAPGSPEDVASVLATGGRPAFAADLLRTWLRPHFLDGAFLERAKKRYGRFLALHAAHPSVPLVPAADIALLWHTHLGLSGQYEAACGKLFGAKSEGGWAEPSAWRPDYLSMGPEQMAEAYGNTANLYVEAYGEPYDDDDTRWLPSDVPYPLAAPDSLLGFCLWVFDTNPQRREQGPAVAAAAAAAGLAFPPAEAPVARSGAHGLFAAWLAARRADQYFSSQACCCIRDTTPRGYDHTIMHACAALVSVAYFLEAPAEDGHPYLMGIQLCLPGSWTPAVQEKGAAKLGFSLTDPQQTLTGGAAGYLEGLQLLMERQPQPAAVGKDAKPRPPSKAAPSLDAPLWHILAKPGLPFRMKAHLALAWDMAAKHVGDMARKFRKRRVSYNGCAVYGTTDYYMVTPYYYGGHGADLRTSDGAFADGGFGGGGGGGGAACGGGGGGAAGCGGGGGGGGGGGCGGGGGGG</sequence>
<dbReference type="Proteomes" id="UP000075714">
    <property type="component" value="Unassembled WGS sequence"/>
</dbReference>
<organism evidence="1 2">
    <name type="scientific">Gonium pectorale</name>
    <name type="common">Green alga</name>
    <dbReference type="NCBI Taxonomy" id="33097"/>
    <lineage>
        <taxon>Eukaryota</taxon>
        <taxon>Viridiplantae</taxon>
        <taxon>Chlorophyta</taxon>
        <taxon>core chlorophytes</taxon>
        <taxon>Chlorophyceae</taxon>
        <taxon>CS clade</taxon>
        <taxon>Chlamydomonadales</taxon>
        <taxon>Volvocaceae</taxon>
        <taxon>Gonium</taxon>
    </lineage>
</organism>
<dbReference type="OrthoDB" id="2684236at2759"/>
<evidence type="ECO:0000313" key="2">
    <source>
        <dbReference type="Proteomes" id="UP000075714"/>
    </source>
</evidence>
<gene>
    <name evidence="1" type="ORF">GPECTOR_32g529</name>
</gene>
<dbReference type="PANTHER" id="PTHR34365">
    <property type="entry name" value="ENOLASE (DUF1399)"/>
    <property type="match status" value="1"/>
</dbReference>